<protein>
    <recommendedName>
        <fullName evidence="4">LysR substrate-binding domain-containing protein</fullName>
    </recommendedName>
</protein>
<feature type="region of interest" description="Disordered" evidence="1">
    <location>
        <begin position="93"/>
        <end position="112"/>
    </location>
</feature>
<dbReference type="SUPFAM" id="SSF53850">
    <property type="entry name" value="Periplasmic binding protein-like II"/>
    <property type="match status" value="1"/>
</dbReference>
<name>A0AAW4XMU1_RHORH</name>
<evidence type="ECO:0008006" key="4">
    <source>
        <dbReference type="Google" id="ProtNLM"/>
    </source>
</evidence>
<proteinExistence type="predicted"/>
<evidence type="ECO:0000313" key="2">
    <source>
        <dbReference type="EMBL" id="MCD2114222.1"/>
    </source>
</evidence>
<dbReference type="EMBL" id="JAJNCO010000017">
    <property type="protein sequence ID" value="MCD2114222.1"/>
    <property type="molecule type" value="Genomic_DNA"/>
</dbReference>
<accession>A0AAW4XMU1</accession>
<dbReference type="Proteomes" id="UP001198630">
    <property type="component" value="Unassembled WGS sequence"/>
</dbReference>
<evidence type="ECO:0000256" key="1">
    <source>
        <dbReference type="SAM" id="MobiDB-lite"/>
    </source>
</evidence>
<organism evidence="2 3">
    <name type="scientific">Rhodococcus rhodochrous</name>
    <dbReference type="NCBI Taxonomy" id="1829"/>
    <lineage>
        <taxon>Bacteria</taxon>
        <taxon>Bacillati</taxon>
        <taxon>Actinomycetota</taxon>
        <taxon>Actinomycetes</taxon>
        <taxon>Mycobacteriales</taxon>
        <taxon>Nocardiaceae</taxon>
        <taxon>Rhodococcus</taxon>
    </lineage>
</organism>
<dbReference type="Gene3D" id="3.40.190.10">
    <property type="entry name" value="Periplasmic binding protein-like II"/>
    <property type="match status" value="2"/>
</dbReference>
<gene>
    <name evidence="2" type="ORF">LQ384_24220</name>
</gene>
<reference evidence="2" key="1">
    <citation type="submission" date="2021-11" db="EMBL/GenBank/DDBJ databases">
        <title>Development of a sustainable strategy for remediation of hydrocarbon-contaminated territories based on the waste exchange concept.</title>
        <authorList>
            <person name="Elkin A."/>
        </authorList>
    </citation>
    <scope>NUCLEOTIDE SEQUENCE</scope>
    <source>
        <strain evidence="2">IEGM 757</strain>
    </source>
</reference>
<comment type="caution">
    <text evidence="2">The sequence shown here is derived from an EMBL/GenBank/DDBJ whole genome shotgun (WGS) entry which is preliminary data.</text>
</comment>
<sequence>MAAESRQGEPVRVGADVATVDECFESILAERGVAFSQASTQRFYSRPSLAFVPVTDIPPTALSIAWRTDVASKAVRDFIDTARAVATLHTVPGAWSTRPHNSATDVAHRTTG</sequence>
<feature type="compositionally biased region" description="Polar residues" evidence="1">
    <location>
        <begin position="98"/>
        <end position="112"/>
    </location>
</feature>
<dbReference type="AlphaFoldDB" id="A0AAW4XMU1"/>
<evidence type="ECO:0000313" key="3">
    <source>
        <dbReference type="Proteomes" id="UP001198630"/>
    </source>
</evidence>